<protein>
    <submittedName>
        <fullName evidence="4">Gfo/Idh/MocA family oxidoreductase</fullName>
    </submittedName>
</protein>
<dbReference type="EMBL" id="RDRB01000011">
    <property type="protein sequence ID" value="ROT97687.1"/>
    <property type="molecule type" value="Genomic_DNA"/>
</dbReference>
<keyword evidence="5" id="KW-1185">Reference proteome</keyword>
<dbReference type="InterPro" id="IPR050463">
    <property type="entry name" value="Gfo/Idh/MocA_oxidrdct_glycsds"/>
</dbReference>
<gene>
    <name evidence="4" type="ORF">EAT49_17930</name>
</gene>
<dbReference type="InterPro" id="IPR036291">
    <property type="entry name" value="NAD(P)-bd_dom_sf"/>
</dbReference>
<evidence type="ECO:0000313" key="4">
    <source>
        <dbReference type="EMBL" id="ROT97687.1"/>
    </source>
</evidence>
<evidence type="ECO:0000256" key="1">
    <source>
        <dbReference type="ARBA" id="ARBA00023002"/>
    </source>
</evidence>
<dbReference type="RefSeq" id="WP_123643690.1">
    <property type="nucleotide sequence ID" value="NZ_ML119091.1"/>
</dbReference>
<dbReference type="Pfam" id="PF03447">
    <property type="entry name" value="NAD_binding_3"/>
    <property type="match status" value="1"/>
</dbReference>
<proteinExistence type="predicted"/>
<dbReference type="InterPro" id="IPR055170">
    <property type="entry name" value="GFO_IDH_MocA-like_dom"/>
</dbReference>
<dbReference type="GO" id="GO:0016491">
    <property type="term" value="F:oxidoreductase activity"/>
    <property type="evidence" value="ECO:0007669"/>
    <property type="project" value="UniProtKB-KW"/>
</dbReference>
<dbReference type="InterPro" id="IPR005106">
    <property type="entry name" value="Asp/hSer_DH_NAD-bd"/>
</dbReference>
<evidence type="ECO:0000259" key="3">
    <source>
        <dbReference type="Pfam" id="PF22725"/>
    </source>
</evidence>
<dbReference type="PANTHER" id="PTHR43818">
    <property type="entry name" value="BCDNA.GH03377"/>
    <property type="match status" value="1"/>
</dbReference>
<keyword evidence="1" id="KW-0560">Oxidoreductase</keyword>
<dbReference type="Proteomes" id="UP000268016">
    <property type="component" value="Unassembled WGS sequence"/>
</dbReference>
<feature type="domain" description="GFO/IDH/MocA-like oxidoreductase" evidence="3">
    <location>
        <begin position="141"/>
        <end position="246"/>
    </location>
</feature>
<evidence type="ECO:0000259" key="2">
    <source>
        <dbReference type="Pfam" id="PF03447"/>
    </source>
</evidence>
<dbReference type="GO" id="GO:0050661">
    <property type="term" value="F:NADP binding"/>
    <property type="evidence" value="ECO:0007669"/>
    <property type="project" value="InterPro"/>
</dbReference>
<dbReference type="Gene3D" id="3.30.360.10">
    <property type="entry name" value="Dihydrodipicolinate Reductase, domain 2"/>
    <property type="match status" value="1"/>
</dbReference>
<dbReference type="SUPFAM" id="SSF51735">
    <property type="entry name" value="NAD(P)-binding Rossmann-fold domains"/>
    <property type="match status" value="1"/>
</dbReference>
<comment type="caution">
    <text evidence="4">The sequence shown here is derived from an EMBL/GenBank/DDBJ whole genome shotgun (WGS) entry which is preliminary data.</text>
</comment>
<dbReference type="Pfam" id="PF22725">
    <property type="entry name" value="GFO_IDH_MocA_C3"/>
    <property type="match status" value="1"/>
</dbReference>
<dbReference type="SUPFAM" id="SSF55347">
    <property type="entry name" value="Glyceraldehyde-3-phosphate dehydrogenase-like, C-terminal domain"/>
    <property type="match status" value="1"/>
</dbReference>
<dbReference type="AlphaFoldDB" id="A0A3N2QR53"/>
<dbReference type="PANTHER" id="PTHR43818:SF11">
    <property type="entry name" value="BCDNA.GH03377"/>
    <property type="match status" value="1"/>
</dbReference>
<name>A0A3N2QR53_9RHOB</name>
<reference evidence="4 5" key="1">
    <citation type="submission" date="2018-10" db="EMBL/GenBank/DDBJ databases">
        <title>Histidinibacterium lentulum gen. nov., sp. nov., a marine bacterium from the culture broth of Picochlorum sp. 122.</title>
        <authorList>
            <person name="Wang G."/>
        </authorList>
    </citation>
    <scope>NUCLEOTIDE SEQUENCE [LARGE SCALE GENOMIC DNA]</scope>
    <source>
        <strain evidence="4 5">B17</strain>
    </source>
</reference>
<evidence type="ECO:0000313" key="5">
    <source>
        <dbReference type="Proteomes" id="UP000268016"/>
    </source>
</evidence>
<feature type="domain" description="Aspartate/homoserine dehydrogenase NAD-binding" evidence="2">
    <location>
        <begin position="15"/>
        <end position="109"/>
    </location>
</feature>
<sequence length="355" mass="36665">MTPPAGAPMTVGLAGLGGMGGAFLRRLATPRAALRGLRLDWVFEPDPDLLAAPALTLPGSAAAFHTIDAALDAPVDLLIDCTSSHARLAITAEALFRGRHVLCAPPLARDSDSAARIAGIAARAEGWLAVAQTWRFEPGLRQLRRLVRDGTLGAPQGLSVLVPAGSRPAGPPRRGLHALLRDPGAHAFDAARAVLGSDASGVSCSADAPDGARAHFEMTCGTLFTFDCGRADPAAHPCGCWRLTFERGTARWDGTGPAAAWANADPGGNCADPSIPLPLPDTDDALLACLDDVVAAIRTGARPETRVRDNACSLAMLLAALDSAETGGRRVPVADLAHAGDVTDRRPRRAHIGGA</sequence>
<dbReference type="OrthoDB" id="7798185at2"/>
<organism evidence="4 5">
    <name type="scientific">Histidinibacterium lentulum</name>
    <dbReference type="NCBI Taxonomy" id="2480588"/>
    <lineage>
        <taxon>Bacteria</taxon>
        <taxon>Pseudomonadati</taxon>
        <taxon>Pseudomonadota</taxon>
        <taxon>Alphaproteobacteria</taxon>
        <taxon>Rhodobacterales</taxon>
        <taxon>Paracoccaceae</taxon>
        <taxon>Histidinibacterium</taxon>
    </lineage>
</organism>
<dbReference type="Gene3D" id="3.40.50.720">
    <property type="entry name" value="NAD(P)-binding Rossmann-like Domain"/>
    <property type="match status" value="1"/>
</dbReference>
<accession>A0A3N2QR53</accession>